<feature type="compositionally biased region" description="Low complexity" evidence="3">
    <location>
        <begin position="9"/>
        <end position="20"/>
    </location>
</feature>
<dbReference type="InterPro" id="IPR037353">
    <property type="entry name" value="ASH2"/>
</dbReference>
<dbReference type="EMBL" id="HBIO01016856">
    <property type="protein sequence ID" value="CAE0468116.1"/>
    <property type="molecule type" value="Transcribed_RNA"/>
</dbReference>
<feature type="compositionally biased region" description="Low complexity" evidence="3">
    <location>
        <begin position="63"/>
        <end position="88"/>
    </location>
</feature>
<dbReference type="PANTHER" id="PTHR10598">
    <property type="entry name" value="SET1/ASH2 HISTONE METHYLTRANSFERASE COMPLEX SUBUNIT ASH2"/>
    <property type="match status" value="1"/>
</dbReference>
<feature type="compositionally biased region" description="Basic and acidic residues" evidence="3">
    <location>
        <begin position="308"/>
        <end position="321"/>
    </location>
</feature>
<feature type="compositionally biased region" description="Gly residues" evidence="3">
    <location>
        <begin position="436"/>
        <end position="446"/>
    </location>
</feature>
<dbReference type="PANTHER" id="PTHR10598:SF0">
    <property type="entry name" value="SET1_ASH2 HISTONE METHYLTRANSFERASE COMPLEX SUBUNIT ASH2"/>
    <property type="match status" value="1"/>
</dbReference>
<dbReference type="GO" id="GO:0000976">
    <property type="term" value="F:transcription cis-regulatory region binding"/>
    <property type="evidence" value="ECO:0007669"/>
    <property type="project" value="TreeGrafter"/>
</dbReference>
<dbReference type="InterPro" id="IPR013320">
    <property type="entry name" value="ConA-like_dom_sf"/>
</dbReference>
<evidence type="ECO:0000259" key="4">
    <source>
        <dbReference type="SMART" id="SM00449"/>
    </source>
</evidence>
<feature type="domain" description="SPRY" evidence="4">
    <location>
        <begin position="271"/>
        <end position="524"/>
    </location>
</feature>
<dbReference type="GO" id="GO:0048188">
    <property type="term" value="C:Set1C/COMPASS complex"/>
    <property type="evidence" value="ECO:0007669"/>
    <property type="project" value="InterPro"/>
</dbReference>
<dbReference type="SUPFAM" id="SSF49899">
    <property type="entry name" value="Concanavalin A-like lectins/glucanases"/>
    <property type="match status" value="1"/>
</dbReference>
<accession>A0A7S3VAV2</accession>
<feature type="compositionally biased region" description="Polar residues" evidence="3">
    <location>
        <begin position="31"/>
        <end position="40"/>
    </location>
</feature>
<keyword evidence="2" id="KW-0539">Nucleus</keyword>
<feature type="region of interest" description="Disordered" evidence="3">
    <location>
        <begin position="434"/>
        <end position="463"/>
    </location>
</feature>
<gene>
    <name evidence="5" type="ORF">CDEB00056_LOCUS12969</name>
</gene>
<dbReference type="InterPro" id="IPR043136">
    <property type="entry name" value="B30.2/SPRY_sf"/>
</dbReference>
<dbReference type="InterPro" id="IPR003877">
    <property type="entry name" value="SPRY_dom"/>
</dbReference>
<sequence>MDVDQPTNAAESSSTSTAQGEGEGEEASTAMSIESESSPPDTEADADAEAEADAETDAEVQQSTPSTTTTSTSITTASSITTSPSAATDAAKNINTNTNGQSTPPSSTTTANTSSASVSVSVNANANTNNTNKSSSKKRSRENVTPAALTSALQAIHTSFATTFPTHYHGAFQLPSFQALVHSYLTSKSANANASANLPNYILNHIQAQIITGASKSLNDIPPHVHLSPKDAAPQLVLEHTSRDPALNDKLTVLGGMRGYRMVRASQGVEMGCWYYEALVMDPPPVKDVVKALPNNVRLGDGVREGLRRGLEKEQREEELKLAMGNENENSSNNTNTGEETKKKKRKIDPSSKNGVEQYGVGGHLRMGWSMRTGELQAPVGYDRWSYGIRDVSGSRIHNSKREDKWGGEGFGPGDVVGFAVCLVGKEKENTDMGMMSGGGGGGNNGSGAPPLNHPNSKRNHTASNVSSNHIRFFKNGNPMGHFIVSRGVKSGGEAFDRIKAGTYYPAISSYMGGSARVNFGPHFICPPRGLPTGMKLRPLSDVCPDPMAPQDVLDAFVKEKLLGKKLEGEAGLVEAIHKAVLTEATMRHDAFLKHRSDHVEEVRKGRMDRGAGTSDLPPPKPEPVVEAEADVEQPEPETKTESAPVEKGSMGNDVKMGEGSSNIAKEVSTSAMNT</sequence>
<proteinExistence type="predicted"/>
<dbReference type="CDD" id="cd12872">
    <property type="entry name" value="SPRY_Ash2"/>
    <property type="match status" value="1"/>
</dbReference>
<dbReference type="SMART" id="SM00449">
    <property type="entry name" value="SPRY"/>
    <property type="match status" value="1"/>
</dbReference>
<evidence type="ECO:0000313" key="5">
    <source>
        <dbReference type="EMBL" id="CAE0468116.1"/>
    </source>
</evidence>
<feature type="region of interest" description="Disordered" evidence="3">
    <location>
        <begin position="598"/>
        <end position="675"/>
    </location>
</feature>
<feature type="compositionally biased region" description="Polar residues" evidence="3">
    <location>
        <begin position="660"/>
        <end position="675"/>
    </location>
</feature>
<comment type="subcellular location">
    <subcellularLocation>
        <location evidence="1">Nucleus</location>
    </subcellularLocation>
</comment>
<feature type="compositionally biased region" description="Acidic residues" evidence="3">
    <location>
        <begin position="626"/>
        <end position="636"/>
    </location>
</feature>
<feature type="compositionally biased region" description="Low complexity" evidence="3">
    <location>
        <begin position="95"/>
        <end position="134"/>
    </location>
</feature>
<evidence type="ECO:0000256" key="1">
    <source>
        <dbReference type="ARBA" id="ARBA00004123"/>
    </source>
</evidence>
<feature type="compositionally biased region" description="Basic and acidic residues" evidence="3">
    <location>
        <begin position="598"/>
        <end position="610"/>
    </location>
</feature>
<feature type="compositionally biased region" description="Acidic residues" evidence="3">
    <location>
        <begin position="42"/>
        <end position="58"/>
    </location>
</feature>
<feature type="compositionally biased region" description="Low complexity" evidence="3">
    <location>
        <begin position="325"/>
        <end position="338"/>
    </location>
</feature>
<organism evidence="5">
    <name type="scientific">Chaetoceros debilis</name>
    <dbReference type="NCBI Taxonomy" id="122233"/>
    <lineage>
        <taxon>Eukaryota</taxon>
        <taxon>Sar</taxon>
        <taxon>Stramenopiles</taxon>
        <taxon>Ochrophyta</taxon>
        <taxon>Bacillariophyta</taxon>
        <taxon>Coscinodiscophyceae</taxon>
        <taxon>Chaetocerotophycidae</taxon>
        <taxon>Chaetocerotales</taxon>
        <taxon>Chaetocerotaceae</taxon>
        <taxon>Chaetoceros</taxon>
    </lineage>
</organism>
<reference evidence="5" key="1">
    <citation type="submission" date="2021-01" db="EMBL/GenBank/DDBJ databases">
        <authorList>
            <person name="Corre E."/>
            <person name="Pelletier E."/>
            <person name="Niang G."/>
            <person name="Scheremetjew M."/>
            <person name="Finn R."/>
            <person name="Kale V."/>
            <person name="Holt S."/>
            <person name="Cochrane G."/>
            <person name="Meng A."/>
            <person name="Brown T."/>
            <person name="Cohen L."/>
        </authorList>
    </citation>
    <scope>NUCLEOTIDE SEQUENCE</scope>
    <source>
        <strain evidence="5">MM31A-1</strain>
    </source>
</reference>
<evidence type="ECO:0000256" key="3">
    <source>
        <dbReference type="SAM" id="MobiDB-lite"/>
    </source>
</evidence>
<dbReference type="Gene3D" id="2.60.120.920">
    <property type="match status" value="1"/>
</dbReference>
<name>A0A7S3VAV2_9STRA</name>
<protein>
    <recommendedName>
        <fullName evidence="4">SPRY domain-containing protein</fullName>
    </recommendedName>
</protein>
<feature type="region of interest" description="Disordered" evidence="3">
    <location>
        <begin position="1"/>
        <end position="145"/>
    </location>
</feature>
<feature type="region of interest" description="Disordered" evidence="3">
    <location>
        <begin position="308"/>
        <end position="359"/>
    </location>
</feature>
<evidence type="ECO:0000256" key="2">
    <source>
        <dbReference type="ARBA" id="ARBA00023242"/>
    </source>
</evidence>
<dbReference type="AlphaFoldDB" id="A0A7S3VAV2"/>